<accession>A0ABR8WKW4</accession>
<dbReference type="Proteomes" id="UP000626242">
    <property type="component" value="Unassembled WGS sequence"/>
</dbReference>
<proteinExistence type="predicted"/>
<dbReference type="EMBL" id="JACSPS010000001">
    <property type="protein sequence ID" value="MBD8017598.1"/>
    <property type="molecule type" value="Genomic_DNA"/>
</dbReference>
<dbReference type="InterPro" id="IPR008969">
    <property type="entry name" value="CarboxyPept-like_regulatory"/>
</dbReference>
<dbReference type="RefSeq" id="WP_251832799.1">
    <property type="nucleotide sequence ID" value="NZ_JACSPS010000001.1"/>
</dbReference>
<sequence>MKTKLLLLSFLLMALSAHAQEYIFGKVRSEFGSELPNALILNTRTGEKVNSDKDGNYMIGAKPSDELRFVKSGYERSSTKISTYNYSGPLNISLTHSAYLIEEVELAFQASGNLKKDVKSLDPPRRVVALNSSMDSYMRTPPIESSPKLITPSAFAPKDYNAGQVDMVKAVSALIGLVSKTTSSPISTANYAETQAFYRRIKAELDLSFYTSRGWTEDDIDRFLIYADNSYSLAKKYRKSFNVVAILSDMKMAYQEYIKTHKVGT</sequence>
<comment type="caution">
    <text evidence="2">The sequence shown here is derived from an EMBL/GenBank/DDBJ whole genome shotgun (WGS) entry which is preliminary data.</text>
</comment>
<evidence type="ECO:0000313" key="3">
    <source>
        <dbReference type="Proteomes" id="UP000626242"/>
    </source>
</evidence>
<keyword evidence="3" id="KW-1185">Reference proteome</keyword>
<reference evidence="2 3" key="1">
    <citation type="submission" date="2020-08" db="EMBL/GenBank/DDBJ databases">
        <title>A Genomic Blueprint of the Chicken Gut Microbiome.</title>
        <authorList>
            <person name="Gilroy R."/>
            <person name="Ravi A."/>
            <person name="Getino M."/>
            <person name="Pursley I."/>
            <person name="Horton D.L."/>
            <person name="Alikhan N.-F."/>
            <person name="Baker D."/>
            <person name="Gharbi K."/>
            <person name="Hall N."/>
            <person name="Watson M."/>
            <person name="Adriaenssens E.M."/>
            <person name="Foster-Nyarko E."/>
            <person name="Jarju S."/>
            <person name="Secka A."/>
            <person name="Antonio M."/>
            <person name="Oren A."/>
            <person name="Chaudhuri R."/>
            <person name="La Ragione R.M."/>
            <person name="Hildebrand F."/>
            <person name="Pallen M.J."/>
        </authorList>
    </citation>
    <scope>NUCLEOTIDE SEQUENCE [LARGE SCALE GENOMIC DNA]</scope>
    <source>
        <strain evidence="2 3">Sa1CVA4</strain>
    </source>
</reference>
<organism evidence="2 3">
    <name type="scientific">Kaistella pullorum</name>
    <dbReference type="NCBI Taxonomy" id="2763074"/>
    <lineage>
        <taxon>Bacteria</taxon>
        <taxon>Pseudomonadati</taxon>
        <taxon>Bacteroidota</taxon>
        <taxon>Flavobacteriia</taxon>
        <taxon>Flavobacteriales</taxon>
        <taxon>Weeksellaceae</taxon>
        <taxon>Chryseobacterium group</taxon>
        <taxon>Kaistella</taxon>
    </lineage>
</organism>
<name>A0ABR8WKW4_9FLAO</name>
<dbReference type="SUPFAM" id="SSF49464">
    <property type="entry name" value="Carboxypeptidase regulatory domain-like"/>
    <property type="match status" value="1"/>
</dbReference>
<keyword evidence="1" id="KW-0732">Signal</keyword>
<feature type="chain" id="PRO_5045321746" evidence="1">
    <location>
        <begin position="20"/>
        <end position="265"/>
    </location>
</feature>
<gene>
    <name evidence="2" type="ORF">H9628_03860</name>
</gene>
<evidence type="ECO:0000256" key="1">
    <source>
        <dbReference type="SAM" id="SignalP"/>
    </source>
</evidence>
<evidence type="ECO:0000313" key="2">
    <source>
        <dbReference type="EMBL" id="MBD8017598.1"/>
    </source>
</evidence>
<protein>
    <submittedName>
        <fullName evidence="2">Uncharacterized protein</fullName>
    </submittedName>
</protein>
<feature type="signal peptide" evidence="1">
    <location>
        <begin position="1"/>
        <end position="19"/>
    </location>
</feature>